<dbReference type="InterPro" id="IPR013767">
    <property type="entry name" value="PAS_fold"/>
</dbReference>
<dbReference type="Gene3D" id="3.30.450.40">
    <property type="match status" value="1"/>
</dbReference>
<evidence type="ECO:0000256" key="5">
    <source>
        <dbReference type="ARBA" id="ARBA00051114"/>
    </source>
</evidence>
<reference evidence="12" key="1">
    <citation type="submission" date="2017-12" db="EMBL/GenBank/DDBJ databases">
        <authorList>
            <person name="Yu X.-Y."/>
        </authorList>
    </citation>
    <scope>NUCLEOTIDE SEQUENCE [LARGE SCALE GENOMIC DNA]</scope>
    <source>
        <strain evidence="12">ZYSR67-Z</strain>
    </source>
</reference>
<dbReference type="InterPro" id="IPR035919">
    <property type="entry name" value="EAL_sf"/>
</dbReference>
<dbReference type="GO" id="GO:0071732">
    <property type="term" value="P:cellular response to nitric oxide"/>
    <property type="evidence" value="ECO:0007669"/>
    <property type="project" value="UniProtKB-ARBA"/>
</dbReference>
<feature type="domain" description="EAL" evidence="9">
    <location>
        <begin position="1048"/>
        <end position="1301"/>
    </location>
</feature>
<dbReference type="GO" id="GO:0071111">
    <property type="term" value="F:cyclic-guanylate-specific phosphodiesterase activity"/>
    <property type="evidence" value="ECO:0007669"/>
    <property type="project" value="UniProtKB-EC"/>
</dbReference>
<sequence>MASRIGIRMKPAATSPLLLAGSYLAFSTLWILFSDQLLASLGLDAAQWQRLQTWKGLLFITLSSLLVFGLARYQQRHREQLLDNLLRERASRRNTQREADLGDWQFRDSQFWLGEQAIELLQLPSQRQRLTQEQLLQCLHPADRVLLQNALQALLGEGKALNCSVRLQPRDNGELTWLQLRGQALGPFCAEGSVRNITAQKRDEQALRESERRFRQLFEQTPRIAVQGYDRERRVIYWNQASSELYGYSASEAMGRHLEQLIVPTPMRSKVVADIQRWMSGGEPIAAGEITLQRRDGSPVNVYSSHQMLVNLHNQPELYCIDIDLSDQRSAQAALKDSEARYRELIEQLSEAIFLLDDQGRLSFLSQAWWALSGHSAEQSLHQPLEDFLHDEDSRTLCEIRRQLSAGKRASWTGEYRLRCSDGSLRWVEVQLKRSAQGMRGSLTDIHSRRQIQALQQARNAVLDALNGNQPLADILTGIAYSLERVNPQMRVSILLLDGEGQQLHLLAAPSLPDEWQRFLRQLAVPDSLISCAQAVRSGELVVLDDLQGAHNDAALRQLCTQAGIAAAWSLPFKDEFQQVLGVFGIYYQQRRQPSQEDLDLVTEFSRLAALAVQQQMLQQQRQESEQRFRATFEHAAIGIAHVALDGQWLRVNRHLCEMFGYAEEQLLQRTFQELSHTDDLPRDLHEVQRLLQGERNSYSLEKRYWHASGRLVWAHLSVVLVRHANGQPHYFISVLEDISMRKQHEAALRQAATVFDSSREAILIVDQQRRIITSNPAFSELTGLAPETALGRHLPLALHNAEQRQRYRQLWRTLRDHGQWQGELFSRHPDGRLLPVLLNASLIRGGTAQERQYVLIFSDISALKDSQERLTHMAHFDPLTELPNRLLAHERLKHALLHAQRNDARVAVLFFDLDHFKNINDSLGHPAGDELLGALAQRLRQRLRQEDTLARLGGDEFLVILENLQKPDEAAQVARLLLRLIEAPFQLSGAREVYLTSSIGISLCPEDSFDADELIRNADAAMYQAKQSGRNTFCFYTQALTDAAQQRLILESRLRRALKHGEFILHYQPLLDTQSGRGMGVEALLRWQSSEGLVPPGQFIPLAEDCGLIEPLGAWALQEACRQAQQWRQQGLNLQTLAVNLSPRQFRQRNLLEQVQRALRQSGLPARCLELEITEGALMDNVEQAQRTLQALRDLGLQLAVDDFGTGYSSLAYLRRFPINKLKIDQSFMQGIPEDHGNLQIVRAIITLAHSLDLNVLAEGVEQPQQLEVLRQLDCQYSQGYLFSRPLPADCLPDWWHEHGLPASMP</sequence>
<dbReference type="SMART" id="SM00091">
    <property type="entry name" value="PAS"/>
    <property type="match status" value="4"/>
</dbReference>
<dbReference type="InterPro" id="IPR052155">
    <property type="entry name" value="Biofilm_reg_signaling"/>
</dbReference>
<dbReference type="SUPFAM" id="SSF55073">
    <property type="entry name" value="Nucleotide cyclase"/>
    <property type="match status" value="1"/>
</dbReference>
<keyword evidence="6" id="KW-0472">Membrane</keyword>
<dbReference type="EMBL" id="PIYS01000034">
    <property type="protein sequence ID" value="PKF69885.1"/>
    <property type="molecule type" value="Genomic_DNA"/>
</dbReference>
<feature type="domain" description="PAC" evidence="8">
    <location>
        <begin position="819"/>
        <end position="873"/>
    </location>
</feature>
<dbReference type="SMART" id="SM00267">
    <property type="entry name" value="GGDEF"/>
    <property type="match status" value="1"/>
</dbReference>
<dbReference type="GO" id="GO:0006355">
    <property type="term" value="P:regulation of DNA-templated transcription"/>
    <property type="evidence" value="ECO:0007669"/>
    <property type="project" value="InterPro"/>
</dbReference>
<dbReference type="Pfam" id="PF08447">
    <property type="entry name" value="PAS_3"/>
    <property type="match status" value="1"/>
</dbReference>
<dbReference type="SMART" id="SM00086">
    <property type="entry name" value="PAC"/>
    <property type="match status" value="4"/>
</dbReference>
<dbReference type="CDD" id="cd01948">
    <property type="entry name" value="EAL"/>
    <property type="match status" value="1"/>
</dbReference>
<dbReference type="InterPro" id="IPR013655">
    <property type="entry name" value="PAS_fold_3"/>
</dbReference>
<keyword evidence="6" id="KW-1133">Transmembrane helix</keyword>
<feature type="domain" description="PAS" evidence="7">
    <location>
        <begin position="625"/>
        <end position="695"/>
    </location>
</feature>
<comment type="cofactor">
    <cofactor evidence="1">
        <name>Mg(2+)</name>
        <dbReference type="ChEBI" id="CHEBI:18420"/>
    </cofactor>
</comment>
<dbReference type="PROSITE" id="PS50112">
    <property type="entry name" value="PAS"/>
    <property type="match status" value="4"/>
</dbReference>
<evidence type="ECO:0000313" key="12">
    <source>
        <dbReference type="Proteomes" id="UP000242861"/>
    </source>
</evidence>
<dbReference type="InterPro" id="IPR043128">
    <property type="entry name" value="Rev_trsase/Diguanyl_cyclase"/>
</dbReference>
<dbReference type="InterPro" id="IPR000014">
    <property type="entry name" value="PAS"/>
</dbReference>
<gene>
    <name evidence="11" type="ORF">CW360_16645</name>
</gene>
<dbReference type="Proteomes" id="UP000242861">
    <property type="component" value="Unassembled WGS sequence"/>
</dbReference>
<evidence type="ECO:0000256" key="6">
    <source>
        <dbReference type="SAM" id="Phobius"/>
    </source>
</evidence>
<comment type="caution">
    <text evidence="11">The sequence shown here is derived from an EMBL/GenBank/DDBJ whole genome shotgun (WGS) entry which is preliminary data.</text>
</comment>
<evidence type="ECO:0000256" key="1">
    <source>
        <dbReference type="ARBA" id="ARBA00001946"/>
    </source>
</evidence>
<evidence type="ECO:0000256" key="2">
    <source>
        <dbReference type="ARBA" id="ARBA00004533"/>
    </source>
</evidence>
<dbReference type="InterPro" id="IPR003018">
    <property type="entry name" value="GAF"/>
</dbReference>
<dbReference type="CDD" id="cd00130">
    <property type="entry name" value="PAS"/>
    <property type="match status" value="4"/>
</dbReference>
<feature type="domain" description="PAS" evidence="7">
    <location>
        <begin position="748"/>
        <end position="819"/>
    </location>
</feature>
<dbReference type="InterPro" id="IPR029016">
    <property type="entry name" value="GAF-like_dom_sf"/>
</dbReference>
<dbReference type="PROSITE" id="PS50883">
    <property type="entry name" value="EAL"/>
    <property type="match status" value="1"/>
</dbReference>
<dbReference type="FunFam" id="3.20.20.450:FF:000001">
    <property type="entry name" value="Cyclic di-GMP phosphodiesterase yahA"/>
    <property type="match status" value="1"/>
</dbReference>
<feature type="domain" description="PAC" evidence="8">
    <location>
        <begin position="699"/>
        <end position="751"/>
    </location>
</feature>
<evidence type="ECO:0000256" key="3">
    <source>
        <dbReference type="ARBA" id="ARBA00012282"/>
    </source>
</evidence>
<name>A0A2I0CL48_9PSED</name>
<feature type="domain" description="PAS" evidence="7">
    <location>
        <begin position="338"/>
        <end position="408"/>
    </location>
</feature>
<dbReference type="PANTHER" id="PTHR44757:SF2">
    <property type="entry name" value="BIOFILM ARCHITECTURE MAINTENANCE PROTEIN MBAA"/>
    <property type="match status" value="1"/>
</dbReference>
<dbReference type="InterPro" id="IPR000160">
    <property type="entry name" value="GGDEF_dom"/>
</dbReference>
<dbReference type="InterPro" id="IPR029787">
    <property type="entry name" value="Nucleotide_cyclase"/>
</dbReference>
<dbReference type="NCBIfam" id="TIGR00229">
    <property type="entry name" value="sensory_box"/>
    <property type="match status" value="4"/>
</dbReference>
<dbReference type="SUPFAM" id="SSF55785">
    <property type="entry name" value="PYP-like sensor domain (PAS domain)"/>
    <property type="match status" value="5"/>
</dbReference>
<dbReference type="SUPFAM" id="SSF141868">
    <property type="entry name" value="EAL domain-like"/>
    <property type="match status" value="1"/>
</dbReference>
<dbReference type="Gene3D" id="3.30.70.270">
    <property type="match status" value="1"/>
</dbReference>
<dbReference type="GO" id="GO:0005886">
    <property type="term" value="C:plasma membrane"/>
    <property type="evidence" value="ECO:0007669"/>
    <property type="project" value="UniProtKB-SubCell"/>
</dbReference>
<comment type="catalytic activity">
    <reaction evidence="5">
        <text>3',3'-c-di-GMP + H2O = 5'-phosphoguanylyl(3'-&gt;5')guanosine + H(+)</text>
        <dbReference type="Rhea" id="RHEA:24902"/>
        <dbReference type="ChEBI" id="CHEBI:15377"/>
        <dbReference type="ChEBI" id="CHEBI:15378"/>
        <dbReference type="ChEBI" id="CHEBI:58754"/>
        <dbReference type="ChEBI" id="CHEBI:58805"/>
        <dbReference type="EC" id="3.1.4.52"/>
    </reaction>
    <physiologicalReaction direction="left-to-right" evidence="5">
        <dbReference type="Rhea" id="RHEA:24903"/>
    </physiologicalReaction>
</comment>
<dbReference type="PROSITE" id="PS50887">
    <property type="entry name" value="GGDEF"/>
    <property type="match status" value="1"/>
</dbReference>
<dbReference type="NCBIfam" id="TIGR00254">
    <property type="entry name" value="GGDEF"/>
    <property type="match status" value="1"/>
</dbReference>
<protein>
    <recommendedName>
        <fullName evidence="3">cyclic-guanylate-specific phosphodiesterase</fullName>
        <ecNumber evidence="3">3.1.4.52</ecNumber>
    </recommendedName>
</protein>
<dbReference type="SMART" id="SM00065">
    <property type="entry name" value="GAF"/>
    <property type="match status" value="1"/>
</dbReference>
<dbReference type="Pfam" id="PF13185">
    <property type="entry name" value="GAF_2"/>
    <property type="match status" value="1"/>
</dbReference>
<dbReference type="PANTHER" id="PTHR44757">
    <property type="entry name" value="DIGUANYLATE CYCLASE DGCP"/>
    <property type="match status" value="1"/>
</dbReference>
<dbReference type="InterPro" id="IPR001633">
    <property type="entry name" value="EAL_dom"/>
</dbReference>
<dbReference type="InterPro" id="IPR035965">
    <property type="entry name" value="PAS-like_dom_sf"/>
</dbReference>
<dbReference type="PROSITE" id="PS50113">
    <property type="entry name" value="PAC"/>
    <property type="match status" value="2"/>
</dbReference>
<evidence type="ECO:0000259" key="10">
    <source>
        <dbReference type="PROSITE" id="PS50887"/>
    </source>
</evidence>
<dbReference type="Pfam" id="PF00989">
    <property type="entry name" value="PAS"/>
    <property type="match status" value="3"/>
</dbReference>
<dbReference type="InterPro" id="IPR000700">
    <property type="entry name" value="PAS-assoc_C"/>
</dbReference>
<proteinExistence type="predicted"/>
<evidence type="ECO:0000256" key="4">
    <source>
        <dbReference type="ARBA" id="ARBA00022636"/>
    </source>
</evidence>
<keyword evidence="6" id="KW-0812">Transmembrane</keyword>
<dbReference type="CDD" id="cd01949">
    <property type="entry name" value="GGDEF"/>
    <property type="match status" value="1"/>
</dbReference>
<dbReference type="FunFam" id="3.30.70.270:FF:000001">
    <property type="entry name" value="Diguanylate cyclase domain protein"/>
    <property type="match status" value="1"/>
</dbReference>
<evidence type="ECO:0000313" key="11">
    <source>
        <dbReference type="EMBL" id="PKF69885.1"/>
    </source>
</evidence>
<evidence type="ECO:0000259" key="8">
    <source>
        <dbReference type="PROSITE" id="PS50113"/>
    </source>
</evidence>
<keyword evidence="4" id="KW-0973">c-di-GMP</keyword>
<accession>A0A2I0CL48</accession>
<dbReference type="Pfam" id="PF00563">
    <property type="entry name" value="EAL"/>
    <property type="match status" value="1"/>
</dbReference>
<dbReference type="InterPro" id="IPR001610">
    <property type="entry name" value="PAC"/>
</dbReference>
<dbReference type="SMART" id="SM00052">
    <property type="entry name" value="EAL"/>
    <property type="match status" value="1"/>
</dbReference>
<feature type="domain" description="GGDEF" evidence="10">
    <location>
        <begin position="905"/>
        <end position="1039"/>
    </location>
</feature>
<dbReference type="Gene3D" id="3.20.20.450">
    <property type="entry name" value="EAL domain"/>
    <property type="match status" value="1"/>
</dbReference>
<feature type="domain" description="PAS" evidence="7">
    <location>
        <begin position="210"/>
        <end position="264"/>
    </location>
</feature>
<evidence type="ECO:0000259" key="7">
    <source>
        <dbReference type="PROSITE" id="PS50112"/>
    </source>
</evidence>
<dbReference type="Gene3D" id="3.30.450.20">
    <property type="entry name" value="PAS domain"/>
    <property type="match status" value="5"/>
</dbReference>
<feature type="transmembrane region" description="Helical" evidence="6">
    <location>
        <begin position="12"/>
        <end position="33"/>
    </location>
</feature>
<dbReference type="Pfam" id="PF00990">
    <property type="entry name" value="GGDEF"/>
    <property type="match status" value="1"/>
</dbReference>
<dbReference type="EC" id="3.1.4.52" evidence="3"/>
<evidence type="ECO:0000259" key="9">
    <source>
        <dbReference type="PROSITE" id="PS50883"/>
    </source>
</evidence>
<comment type="subcellular location">
    <subcellularLocation>
        <location evidence="2">Cell inner membrane</location>
    </subcellularLocation>
</comment>
<dbReference type="SUPFAM" id="SSF55781">
    <property type="entry name" value="GAF domain-like"/>
    <property type="match status" value="1"/>
</dbReference>
<organism evidence="11 12">
    <name type="scientific">Pseudomonas fluvialis</name>
    <dbReference type="NCBI Taxonomy" id="1793966"/>
    <lineage>
        <taxon>Bacteria</taxon>
        <taxon>Pseudomonadati</taxon>
        <taxon>Pseudomonadota</taxon>
        <taxon>Gammaproteobacteria</taxon>
        <taxon>Pseudomonadales</taxon>
        <taxon>Pseudomonadaceae</taxon>
        <taxon>Pseudomonas</taxon>
    </lineage>
</organism>